<protein>
    <submittedName>
        <fullName evidence="2">2-methoxy-6-polyprenyl-1,4-benzoquinol methylase, mitochondrial</fullName>
        <ecNumber evidence="2">2.1.1.163</ecNumber>
    </submittedName>
</protein>
<dbReference type="GO" id="GO:0043770">
    <property type="term" value="F:demethylmenaquinone methyltransferase activity"/>
    <property type="evidence" value="ECO:0007669"/>
    <property type="project" value="UniProtKB-EC"/>
</dbReference>
<gene>
    <name evidence="2" type="primary">coq5_4</name>
    <name evidence="2" type="ORF">SPSIL_032960</name>
</gene>
<keyword evidence="3" id="KW-1185">Reference proteome</keyword>
<dbReference type="EMBL" id="CP155573">
    <property type="protein sequence ID" value="XFO67117.1"/>
    <property type="molecule type" value="Genomic_DNA"/>
</dbReference>
<dbReference type="GO" id="GO:0032259">
    <property type="term" value="P:methylation"/>
    <property type="evidence" value="ECO:0007669"/>
    <property type="project" value="UniProtKB-KW"/>
</dbReference>
<dbReference type="EC" id="2.1.1.163" evidence="2"/>
<dbReference type="Gene3D" id="3.40.50.150">
    <property type="entry name" value="Vaccinia Virus protein VP39"/>
    <property type="match status" value="1"/>
</dbReference>
<proteinExistence type="predicted"/>
<dbReference type="RefSeq" id="WP_094605223.1">
    <property type="nucleotide sequence ID" value="NZ_CP155573.1"/>
</dbReference>
<dbReference type="CDD" id="cd02440">
    <property type="entry name" value="AdoMet_MTases"/>
    <property type="match status" value="1"/>
</dbReference>
<feature type="domain" description="Methyltransferase" evidence="1">
    <location>
        <begin position="36"/>
        <end position="159"/>
    </location>
</feature>
<sequence length="197" mass="21672">MGNERDFFDQIAGQWDSTRSVDAKKIAELVEMVGLEPGCKVLDAGSGTGVLLPFIKKAVGSAGKITAVDFSANMLAKAEEKYGSLGDISFAVGDIMEFVPEHGVFDAVLCFNFFPHIKDKQRFMTHMRSLLREGGLLVIMHDISRQQVNAIHQDSEVVKNDRLAPGETVSGWLTTAGYQVTQIIDAEDRYFIKAIKS</sequence>
<reference evidence="2" key="1">
    <citation type="submission" date="2024-05" db="EMBL/GenBank/DDBJ databases">
        <title>Isolation and characterization of Sporomusa carbonis sp. nov., a carboxydotrophic hydrogenogen in the genus of Sporomusa isolated from a charcoal burning pile.</title>
        <authorList>
            <person name="Boeer T."/>
            <person name="Rosenbaum F."/>
            <person name="Eysell L."/>
            <person name="Mueller V."/>
            <person name="Daniel R."/>
            <person name="Poehlein A."/>
        </authorList>
    </citation>
    <scope>NUCLEOTIDE SEQUENCE [LARGE SCALE GENOMIC DNA]</scope>
    <source>
        <strain evidence="2">DSM 10669</strain>
    </source>
</reference>
<evidence type="ECO:0000313" key="2">
    <source>
        <dbReference type="EMBL" id="XFO67117.1"/>
    </source>
</evidence>
<evidence type="ECO:0000259" key="1">
    <source>
        <dbReference type="Pfam" id="PF13847"/>
    </source>
</evidence>
<name>A0ABZ3IN63_9FIRM</name>
<keyword evidence="2" id="KW-0489">Methyltransferase</keyword>
<dbReference type="Proteomes" id="UP000216752">
    <property type="component" value="Chromosome"/>
</dbReference>
<dbReference type="Pfam" id="PF13847">
    <property type="entry name" value="Methyltransf_31"/>
    <property type="match status" value="1"/>
</dbReference>
<organism evidence="2 3">
    <name type="scientific">Sporomusa silvacetica DSM 10669</name>
    <dbReference type="NCBI Taxonomy" id="1123289"/>
    <lineage>
        <taxon>Bacteria</taxon>
        <taxon>Bacillati</taxon>
        <taxon>Bacillota</taxon>
        <taxon>Negativicutes</taxon>
        <taxon>Selenomonadales</taxon>
        <taxon>Sporomusaceae</taxon>
        <taxon>Sporomusa</taxon>
    </lineage>
</organism>
<accession>A0ABZ3IN63</accession>
<evidence type="ECO:0000313" key="3">
    <source>
        <dbReference type="Proteomes" id="UP000216752"/>
    </source>
</evidence>
<dbReference type="PANTHER" id="PTHR43861:SF1">
    <property type="entry name" value="TRANS-ACONITATE 2-METHYLTRANSFERASE"/>
    <property type="match status" value="1"/>
</dbReference>
<dbReference type="PANTHER" id="PTHR43861">
    <property type="entry name" value="TRANS-ACONITATE 2-METHYLTRANSFERASE-RELATED"/>
    <property type="match status" value="1"/>
</dbReference>
<dbReference type="InterPro" id="IPR029063">
    <property type="entry name" value="SAM-dependent_MTases_sf"/>
</dbReference>
<keyword evidence="2" id="KW-0808">Transferase</keyword>
<dbReference type="SUPFAM" id="SSF53335">
    <property type="entry name" value="S-adenosyl-L-methionine-dependent methyltransferases"/>
    <property type="match status" value="1"/>
</dbReference>
<dbReference type="InterPro" id="IPR025714">
    <property type="entry name" value="Methyltranfer_dom"/>
</dbReference>